<dbReference type="GeneID" id="36339170"/>
<dbReference type="KEGG" id="egl:EGR_03455"/>
<comment type="caution">
    <text evidence="1">The sequence shown here is derived from an EMBL/GenBank/DDBJ whole genome shotgun (WGS) entry which is preliminary data.</text>
</comment>
<accession>W6UKE8</accession>
<dbReference type="CTD" id="36339170"/>
<protein>
    <submittedName>
        <fullName evidence="1">Uncharacterized protein</fullName>
    </submittedName>
</protein>
<evidence type="ECO:0000313" key="2">
    <source>
        <dbReference type="Proteomes" id="UP000019149"/>
    </source>
</evidence>
<evidence type="ECO:0000313" key="1">
    <source>
        <dbReference type="EMBL" id="EUB61641.1"/>
    </source>
</evidence>
<organism evidence="1 2">
    <name type="scientific">Echinococcus granulosus</name>
    <name type="common">Hydatid tapeworm</name>
    <dbReference type="NCBI Taxonomy" id="6210"/>
    <lineage>
        <taxon>Eukaryota</taxon>
        <taxon>Metazoa</taxon>
        <taxon>Spiralia</taxon>
        <taxon>Lophotrochozoa</taxon>
        <taxon>Platyhelminthes</taxon>
        <taxon>Cestoda</taxon>
        <taxon>Eucestoda</taxon>
        <taxon>Cyclophyllidea</taxon>
        <taxon>Taeniidae</taxon>
        <taxon>Echinococcus</taxon>
        <taxon>Echinococcus granulosus group</taxon>
    </lineage>
</organism>
<dbReference type="EMBL" id="APAU02000018">
    <property type="protein sequence ID" value="EUB61641.1"/>
    <property type="molecule type" value="Genomic_DNA"/>
</dbReference>
<reference evidence="1 2" key="1">
    <citation type="journal article" date="2013" name="Nat. Genet.">
        <title>The genome of the hydatid tapeworm Echinococcus granulosus.</title>
        <authorList>
            <person name="Zheng H."/>
            <person name="Zhang W."/>
            <person name="Zhang L."/>
            <person name="Zhang Z."/>
            <person name="Li J."/>
            <person name="Lu G."/>
            <person name="Zhu Y."/>
            <person name="Wang Y."/>
            <person name="Huang Y."/>
            <person name="Liu J."/>
            <person name="Kang H."/>
            <person name="Chen J."/>
            <person name="Wang L."/>
            <person name="Chen A."/>
            <person name="Yu S."/>
            <person name="Gao Z."/>
            <person name="Jin L."/>
            <person name="Gu W."/>
            <person name="Wang Z."/>
            <person name="Zhao L."/>
            <person name="Shi B."/>
            <person name="Wen H."/>
            <person name="Lin R."/>
            <person name="Jones M.K."/>
            <person name="Brejova B."/>
            <person name="Vinar T."/>
            <person name="Zhao G."/>
            <person name="McManus D.P."/>
            <person name="Chen Z."/>
            <person name="Zhou Y."/>
            <person name="Wang S."/>
        </authorList>
    </citation>
    <scope>NUCLEOTIDE SEQUENCE [LARGE SCALE GENOMIC DNA]</scope>
</reference>
<dbReference type="RefSeq" id="XP_024352837.1">
    <property type="nucleotide sequence ID" value="XM_024492704.1"/>
</dbReference>
<sequence>MILKPPIAFIKVSRISSRFRISLVVEMQELKPPRARAATVTQLGCTKYSDVGQSFVHPNDQRSSTLLYPPTPSILLSFTLPCRCGGQISEVASIDNAELSAWSDCGEQQLTPEFQLDAICFNELSLLGVSKSGRCV</sequence>
<dbReference type="Proteomes" id="UP000019149">
    <property type="component" value="Unassembled WGS sequence"/>
</dbReference>
<proteinExistence type="predicted"/>
<gene>
    <name evidence="1" type="ORF">EGR_03455</name>
</gene>
<name>W6UKE8_ECHGR</name>
<dbReference type="AlphaFoldDB" id="W6UKE8"/>
<keyword evidence="2" id="KW-1185">Reference proteome</keyword>